<dbReference type="Proteomes" id="UP000217954">
    <property type="component" value="Chromosome"/>
</dbReference>
<sequence>MNLEILQVSDCPNVPLLQDRIAAALAGEQITAAITHHVVTTPEEADAHRMTGSPTLLVDGEDPFAERGLTAGLACRLYAGESGSGLEGAPSVSALRAALRRRMTGEAVLAGLIAWRGGAQPAGPIEHAVHRAILRRFAETGRPPRADQLADLAAGVSIEAVLDSLRESDVIQLDDTGRISSAYPFSGTPTAHRVTIDGGVEVYAMCAVDALGISAMLGGPHIGIVSVDPRTAETITVAVDGPEATAVPDSVAVFVGIHTGEGPSAETCCTLLNFFTDSESAGTWVDQNPHVTGMVIDLATATHCGAAIFGPLLAD</sequence>
<organism evidence="1 2">
    <name type="scientific">[Mycobacterium] stephanolepidis</name>
    <dbReference type="NCBI Taxonomy" id="1520670"/>
    <lineage>
        <taxon>Bacteria</taxon>
        <taxon>Bacillati</taxon>
        <taxon>Actinomycetota</taxon>
        <taxon>Actinomycetes</taxon>
        <taxon>Mycobacteriales</taxon>
        <taxon>Mycobacteriaceae</taxon>
        <taxon>Mycobacteroides</taxon>
    </lineage>
</organism>
<dbReference type="AlphaFoldDB" id="A0A1Z4EWA0"/>
<reference evidence="1 2" key="2">
    <citation type="journal article" date="2017" name="Int. J. Syst. Evol. Microbiol.">
        <title>Mycobacterium stephanolepidis sp. nov., a rapidly growing species related to Mycobacterium chelonae, isolated from marine teleost fish, Stephanolepis cirrhifer.</title>
        <authorList>
            <person name="Fukano H."/>
            <person name="Wada S."/>
            <person name="Kurata O."/>
            <person name="Katayama K."/>
            <person name="Fujiwara N."/>
            <person name="Hoshino Y."/>
        </authorList>
    </citation>
    <scope>NUCLEOTIDE SEQUENCE [LARGE SCALE GENOMIC DNA]</scope>
    <source>
        <strain evidence="1 2">NJB0901</strain>
    </source>
</reference>
<keyword evidence="2" id="KW-1185">Reference proteome</keyword>
<dbReference type="Gene3D" id="3.30.450.410">
    <property type="match status" value="1"/>
</dbReference>
<evidence type="ECO:0000313" key="2">
    <source>
        <dbReference type="Proteomes" id="UP000217954"/>
    </source>
</evidence>
<dbReference type="KEGG" id="mste:MSTE_01908"/>
<dbReference type="EMBL" id="AP018165">
    <property type="protein sequence ID" value="BAX97224.1"/>
    <property type="molecule type" value="Genomic_DNA"/>
</dbReference>
<dbReference type="RefSeq" id="WP_096500710.1">
    <property type="nucleotide sequence ID" value="NZ_AP018165.1"/>
</dbReference>
<dbReference type="InterPro" id="IPR004927">
    <property type="entry name" value="MerB"/>
</dbReference>
<dbReference type="SUPFAM" id="SSF160387">
    <property type="entry name" value="NosL/MerB-like"/>
    <property type="match status" value="1"/>
</dbReference>
<protein>
    <submittedName>
        <fullName evidence="1">Alkylmercury lyase</fullName>
        <ecNumber evidence="1">4.99.1.2</ecNumber>
    </submittedName>
</protein>
<name>A0A1Z4EWA0_9MYCO</name>
<keyword evidence="1" id="KW-0456">Lyase</keyword>
<dbReference type="OrthoDB" id="7185309at2"/>
<proteinExistence type="predicted"/>
<dbReference type="Pfam" id="PF03243">
    <property type="entry name" value="MerB"/>
    <property type="match status" value="1"/>
</dbReference>
<evidence type="ECO:0000313" key="1">
    <source>
        <dbReference type="EMBL" id="BAX97224.1"/>
    </source>
</evidence>
<gene>
    <name evidence="1" type="primary">merB</name>
    <name evidence="1" type="ORF">MSTE_01908</name>
</gene>
<dbReference type="EC" id="4.99.1.2" evidence="1"/>
<dbReference type="InterPro" id="IPR053717">
    <property type="entry name" value="MerB_lyase_sf"/>
</dbReference>
<reference evidence="2" key="1">
    <citation type="journal article" date="2017" name="Genome Announc.">
        <title>Complete Genome Sequence of Mycobacterium stephanolepidis.</title>
        <authorList>
            <person name="Fukano H."/>
            <person name="Yoshida M."/>
            <person name="Katayama Y."/>
            <person name="Omatsu T."/>
            <person name="Mizutani T."/>
            <person name="Kurata O."/>
            <person name="Wada S."/>
            <person name="Hoshino Y."/>
        </authorList>
    </citation>
    <scope>NUCLEOTIDE SEQUENCE [LARGE SCALE GENOMIC DNA]</scope>
    <source>
        <strain evidence="2">NJB0901</strain>
    </source>
</reference>
<dbReference type="GO" id="GO:0018836">
    <property type="term" value="F:alkylmercury lyase activity"/>
    <property type="evidence" value="ECO:0007669"/>
    <property type="project" value="UniProtKB-EC"/>
</dbReference>
<accession>A0A1Z4EWA0</accession>